<dbReference type="SUPFAM" id="SSF46785">
    <property type="entry name" value="Winged helix' DNA-binding domain"/>
    <property type="match status" value="1"/>
</dbReference>
<keyword evidence="3" id="KW-0238">DNA-binding</keyword>
<keyword evidence="7" id="KW-1185">Reference proteome</keyword>
<proteinExistence type="inferred from homology"/>
<dbReference type="AlphaFoldDB" id="A0A6I3WGA4"/>
<evidence type="ECO:0000256" key="3">
    <source>
        <dbReference type="ARBA" id="ARBA00023125"/>
    </source>
</evidence>
<dbReference type="PROSITE" id="PS50931">
    <property type="entry name" value="HTH_LYSR"/>
    <property type="match status" value="1"/>
</dbReference>
<comment type="similarity">
    <text evidence="1">Belongs to the LysR transcriptional regulatory family.</text>
</comment>
<dbReference type="Pfam" id="PF03466">
    <property type="entry name" value="LysR_substrate"/>
    <property type="match status" value="1"/>
</dbReference>
<evidence type="ECO:0000313" key="6">
    <source>
        <dbReference type="EMBL" id="MUF05576.1"/>
    </source>
</evidence>
<dbReference type="InterPro" id="IPR000847">
    <property type="entry name" value="LysR_HTH_N"/>
</dbReference>
<dbReference type="Gene3D" id="3.40.190.290">
    <property type="match status" value="1"/>
</dbReference>
<dbReference type="GO" id="GO:0003677">
    <property type="term" value="F:DNA binding"/>
    <property type="evidence" value="ECO:0007669"/>
    <property type="project" value="UniProtKB-KW"/>
</dbReference>
<dbReference type="InterPro" id="IPR005119">
    <property type="entry name" value="LysR_subst-bd"/>
</dbReference>
<reference evidence="6 7" key="1">
    <citation type="submission" date="2019-11" db="EMBL/GenBank/DDBJ databases">
        <title>Pseudomonas karstica sp. nov. and Pseudomonas spelaei sp. nov. from karst caves.</title>
        <authorList>
            <person name="Zeman M."/>
        </authorList>
    </citation>
    <scope>NUCLEOTIDE SEQUENCE [LARGE SCALE GENOMIC DNA]</scope>
    <source>
        <strain evidence="6 7">CCM 7893</strain>
    </source>
</reference>
<dbReference type="PANTHER" id="PTHR30346">
    <property type="entry name" value="TRANSCRIPTIONAL DUAL REGULATOR HCAR-RELATED"/>
    <property type="match status" value="1"/>
</dbReference>
<name>A0A6I3WGA4_9PSED</name>
<comment type="caution">
    <text evidence="6">The sequence shown here is derived from an EMBL/GenBank/DDBJ whole genome shotgun (WGS) entry which is preliminary data.</text>
</comment>
<keyword evidence="4" id="KW-0804">Transcription</keyword>
<dbReference type="GO" id="GO:0032993">
    <property type="term" value="C:protein-DNA complex"/>
    <property type="evidence" value="ECO:0007669"/>
    <property type="project" value="TreeGrafter"/>
</dbReference>
<evidence type="ECO:0000256" key="2">
    <source>
        <dbReference type="ARBA" id="ARBA00023015"/>
    </source>
</evidence>
<dbReference type="Pfam" id="PF00126">
    <property type="entry name" value="HTH_1"/>
    <property type="match status" value="1"/>
</dbReference>
<evidence type="ECO:0000313" key="7">
    <source>
        <dbReference type="Proteomes" id="UP000438196"/>
    </source>
</evidence>
<accession>A0A6I3WGA4</accession>
<dbReference type="Proteomes" id="UP000438196">
    <property type="component" value="Unassembled WGS sequence"/>
</dbReference>
<dbReference type="SUPFAM" id="SSF53850">
    <property type="entry name" value="Periplasmic binding protein-like II"/>
    <property type="match status" value="1"/>
</dbReference>
<evidence type="ECO:0000259" key="5">
    <source>
        <dbReference type="PROSITE" id="PS50931"/>
    </source>
</evidence>
<organism evidence="6 7">
    <name type="scientific">Pseudomonas spelaei</name>
    <dbReference type="NCBI Taxonomy" id="1055469"/>
    <lineage>
        <taxon>Bacteria</taxon>
        <taxon>Pseudomonadati</taxon>
        <taxon>Pseudomonadota</taxon>
        <taxon>Gammaproteobacteria</taxon>
        <taxon>Pseudomonadales</taxon>
        <taxon>Pseudomonadaceae</taxon>
        <taxon>Pseudomonas</taxon>
    </lineage>
</organism>
<evidence type="ECO:0000256" key="4">
    <source>
        <dbReference type="ARBA" id="ARBA00023163"/>
    </source>
</evidence>
<keyword evidence="2" id="KW-0805">Transcription regulation</keyword>
<gene>
    <name evidence="6" type="ORF">GNF76_14570</name>
</gene>
<sequence>MAMFQIPSVEGPARIPLASHPRSWTSLAATVEPRVAEYFLVSARCGCFKQAARHLNIRAPLLRRQLAQLEETVGRTLFSYQGSTLALSREGLQLQAQLMALVPQRTTQVVSQPLVRLAIAAPILHDILSRDLIALLRRDASVRLEVIAVDNNQQSLQAANADVVLWLSDSGVVSTSPGFAIREPQHLASLDYLPHMAKRYSRTIARPEHLEGLADYLLVQWQPERQVKVFAPWNAQIDRREAGVVHAHTYELMLEMIRSSACIGLLPAYMSRFDRTLTPLPGLFDAPMQRQVWVALNAQLEVSEAVQVIVDLIVRTFDERREWFE</sequence>
<dbReference type="GO" id="GO:0003700">
    <property type="term" value="F:DNA-binding transcription factor activity"/>
    <property type="evidence" value="ECO:0007669"/>
    <property type="project" value="InterPro"/>
</dbReference>
<evidence type="ECO:0000256" key="1">
    <source>
        <dbReference type="ARBA" id="ARBA00009437"/>
    </source>
</evidence>
<dbReference type="OrthoDB" id="6785592at2"/>
<dbReference type="PANTHER" id="PTHR30346:SF17">
    <property type="entry name" value="LYSR FAMILY TRANSCRIPTIONAL REGULATOR"/>
    <property type="match status" value="1"/>
</dbReference>
<dbReference type="InterPro" id="IPR036390">
    <property type="entry name" value="WH_DNA-bd_sf"/>
</dbReference>
<dbReference type="Gene3D" id="1.10.10.10">
    <property type="entry name" value="Winged helix-like DNA-binding domain superfamily/Winged helix DNA-binding domain"/>
    <property type="match status" value="1"/>
</dbReference>
<dbReference type="InterPro" id="IPR036388">
    <property type="entry name" value="WH-like_DNA-bd_sf"/>
</dbReference>
<feature type="domain" description="HTH lysR-type" evidence="5">
    <location>
        <begin position="31"/>
        <end position="88"/>
    </location>
</feature>
<dbReference type="RefSeq" id="WP_155583851.1">
    <property type="nucleotide sequence ID" value="NZ_JBHSTH010000002.1"/>
</dbReference>
<protein>
    <submittedName>
        <fullName evidence="6">LysR family transcriptional regulator</fullName>
    </submittedName>
</protein>
<dbReference type="EMBL" id="WNNK01000011">
    <property type="protein sequence ID" value="MUF05576.1"/>
    <property type="molecule type" value="Genomic_DNA"/>
</dbReference>